<name>A0A6J5KG14_9CAUD</name>
<accession>A0A6J5KG14</accession>
<proteinExistence type="predicted"/>
<protein>
    <submittedName>
        <fullName evidence="1">Bacteriophage P22, Gp10, DNA-stabilising</fullName>
    </submittedName>
</protein>
<dbReference type="EMBL" id="LR796138">
    <property type="protein sequence ID" value="CAB4120874.1"/>
    <property type="molecule type" value="Genomic_DNA"/>
</dbReference>
<reference evidence="1" key="1">
    <citation type="submission" date="2020-04" db="EMBL/GenBank/DDBJ databases">
        <authorList>
            <person name="Chiriac C."/>
            <person name="Salcher M."/>
            <person name="Ghai R."/>
            <person name="Kavagutti S V."/>
        </authorList>
    </citation>
    <scope>NUCLEOTIDE SEQUENCE</scope>
</reference>
<gene>
    <name evidence="1" type="ORF">UFOVP2_41</name>
</gene>
<evidence type="ECO:0000313" key="1">
    <source>
        <dbReference type="EMBL" id="CAB4120874.1"/>
    </source>
</evidence>
<organism evidence="1">
    <name type="scientific">uncultured Caudovirales phage</name>
    <dbReference type="NCBI Taxonomy" id="2100421"/>
    <lineage>
        <taxon>Viruses</taxon>
        <taxon>Duplodnaviria</taxon>
        <taxon>Heunggongvirae</taxon>
        <taxon>Uroviricota</taxon>
        <taxon>Caudoviricetes</taxon>
        <taxon>Peduoviridae</taxon>
        <taxon>Maltschvirus</taxon>
        <taxon>Maltschvirus maltsch</taxon>
    </lineage>
</organism>
<sequence length="467" mass="50562">MGAAILPESTRPPLLPLFDSRNDTGKLDSKLVNGFLEKGQDGNIWANKRPGLTTTQNIAVAGNGTGCYFWARMGALYSVVGGNLYKEAILVGAVPALGGFVTFGETLGTPAYLFIKGATGAYTVTSAGVFAQVVDADYPANTVQGSAYLDGTTYVMDTAGRIWGSALNDPTSWDALNVIVPQIEPDLPIAIAKQLIYVVAFMASTTEIFYDAANPVGAPLLPVQNAKMSVGALQSDMIQSIDDVLYFQGINKTSTPAIYKIEGVKLKKISTAAIDKLLGFYVGIRSWQARRGGHSYYGFKAQAVGSLVYDISMDEWYIWTEAGDYLDIVASTSNTSGQSYLQSSATGSLFRSFNPDVYTDYSTYTNTVGALKTDIITPNFDGGTRVKKYLAKLRLVADQNSGGSLKVCWSDDDYKTWSPWQVVNLQEDSPQLTQLGSFKKRAFWFQHESSTAFRMASAEMELLAGDS</sequence>